<reference evidence="1 2" key="1">
    <citation type="submission" date="2017-01" db="EMBL/GenBank/DDBJ databases">
        <authorList>
            <person name="Cao J.-M."/>
        </authorList>
    </citation>
    <scope>NUCLEOTIDE SEQUENCE [LARGE SCALE GENOMIC DNA]</scope>
    <source>
        <strain evidence="1 2">888-76</strain>
    </source>
</reference>
<sequence length="173" mass="19038">MANFFKKWFGGGNDKAKDEVLREPDLTIARANNEMQQRTQAATEMWGIDSAEWGVDLDAGTITFTNHEKGWVITAPVQVVGTYDTEEGSWLWGWDHPSVREPLGEYAACVRTFGEQHGLEALTTRQISASTEDAWTFTALACHLGGGQGGYSGLAGTTRVFMVYDNVTINKQA</sequence>
<gene>
    <name evidence="1" type="ORF">BWI95_03315</name>
</gene>
<dbReference type="AlphaFoldDB" id="A0A807L903"/>
<proteinExistence type="predicted"/>
<dbReference type="Proteomes" id="UP000187148">
    <property type="component" value="Chromosome"/>
</dbReference>
<keyword evidence="2" id="KW-1185">Reference proteome</keyword>
<dbReference type="Pfam" id="PF21813">
    <property type="entry name" value="DUF6882"/>
    <property type="match status" value="1"/>
</dbReference>
<dbReference type="KEGG" id="kco:BWI95_03315"/>
<evidence type="ECO:0000313" key="1">
    <source>
        <dbReference type="EMBL" id="APZ04164.1"/>
    </source>
</evidence>
<accession>A0A807L903</accession>
<organism evidence="1 2">
    <name type="scientific">Kosakonia cowanii JCM 10956 = DSM 18146</name>
    <dbReference type="NCBI Taxonomy" id="1300165"/>
    <lineage>
        <taxon>Bacteria</taxon>
        <taxon>Pseudomonadati</taxon>
        <taxon>Pseudomonadota</taxon>
        <taxon>Gammaproteobacteria</taxon>
        <taxon>Enterobacterales</taxon>
        <taxon>Enterobacteriaceae</taxon>
        <taxon>Kosakonia</taxon>
    </lineage>
</organism>
<name>A0A807L903_9ENTR</name>
<evidence type="ECO:0000313" key="2">
    <source>
        <dbReference type="Proteomes" id="UP000187148"/>
    </source>
</evidence>
<dbReference type="RefSeq" id="WP_076769000.1">
    <property type="nucleotide sequence ID" value="NZ_CP019445.1"/>
</dbReference>
<protein>
    <submittedName>
        <fullName evidence="1">Uncharacterized protein</fullName>
    </submittedName>
</protein>
<dbReference type="InterPro" id="IPR049249">
    <property type="entry name" value="DUF6882"/>
</dbReference>
<dbReference type="EMBL" id="CP019445">
    <property type="protein sequence ID" value="APZ04164.1"/>
    <property type="molecule type" value="Genomic_DNA"/>
</dbReference>